<dbReference type="PROSITE" id="PS50889">
    <property type="entry name" value="S4"/>
    <property type="match status" value="1"/>
</dbReference>
<keyword evidence="4" id="KW-1185">Reference proteome</keyword>
<dbReference type="Pfam" id="PF13275">
    <property type="entry name" value="S4_2"/>
    <property type="match status" value="1"/>
</dbReference>
<proteinExistence type="predicted"/>
<dbReference type="CDD" id="cd00165">
    <property type="entry name" value="S4"/>
    <property type="match status" value="1"/>
</dbReference>
<evidence type="ECO:0000256" key="1">
    <source>
        <dbReference type="PROSITE-ProRule" id="PRU00182"/>
    </source>
</evidence>
<dbReference type="InterPro" id="IPR002942">
    <property type="entry name" value="S4_RNA-bd"/>
</dbReference>
<dbReference type="Proteomes" id="UP001304461">
    <property type="component" value="Unassembled WGS sequence"/>
</dbReference>
<accession>A0ABU5RXS4</accession>
<evidence type="ECO:0000313" key="4">
    <source>
        <dbReference type="Proteomes" id="UP001304461"/>
    </source>
</evidence>
<feature type="domain" description="RNA-binding S4" evidence="2">
    <location>
        <begin position="1"/>
        <end position="63"/>
    </location>
</feature>
<name>A0ABU5RXS4_9CYAN</name>
<sequence>MKLDQFLKWQGLVGTGGEAKQRIQRGDVTVNGAIETRRGRQLAPGDAVAIDGREVLMLSPRRERGGDGGPTP</sequence>
<dbReference type="RefSeq" id="WP_323306527.1">
    <property type="nucleotide sequence ID" value="NZ_JAYGHX010000013.1"/>
</dbReference>
<reference evidence="3 4" key="1">
    <citation type="submission" date="2023-12" db="EMBL/GenBank/DDBJ databases">
        <title>Baltic Sea Cyanobacteria.</title>
        <authorList>
            <person name="Delbaje E."/>
            <person name="Fewer D.P."/>
            <person name="Shishido T.K."/>
        </authorList>
    </citation>
    <scope>NUCLEOTIDE SEQUENCE [LARGE SCALE GENOMIC DNA]</scope>
    <source>
        <strain evidence="3 4">UHCC 0139</strain>
    </source>
</reference>
<gene>
    <name evidence="3" type="ORF">VB738_15070</name>
</gene>
<dbReference type="SMART" id="SM00363">
    <property type="entry name" value="S4"/>
    <property type="match status" value="1"/>
</dbReference>
<dbReference type="Gene3D" id="3.10.290.10">
    <property type="entry name" value="RNA-binding S4 domain"/>
    <property type="match status" value="1"/>
</dbReference>
<dbReference type="InterPro" id="IPR036986">
    <property type="entry name" value="S4_RNA-bd_sf"/>
</dbReference>
<dbReference type="EMBL" id="JAYGHX010000013">
    <property type="protein sequence ID" value="MEA5392584.1"/>
    <property type="molecule type" value="Genomic_DNA"/>
</dbReference>
<organism evidence="3 4">
    <name type="scientific">Cyanobium gracile UHCC 0139</name>
    <dbReference type="NCBI Taxonomy" id="3110308"/>
    <lineage>
        <taxon>Bacteria</taxon>
        <taxon>Bacillati</taxon>
        <taxon>Cyanobacteriota</taxon>
        <taxon>Cyanophyceae</taxon>
        <taxon>Synechococcales</taxon>
        <taxon>Prochlorococcaceae</taxon>
        <taxon>Cyanobium</taxon>
    </lineage>
</organism>
<evidence type="ECO:0000259" key="2">
    <source>
        <dbReference type="SMART" id="SM00363"/>
    </source>
</evidence>
<evidence type="ECO:0000313" key="3">
    <source>
        <dbReference type="EMBL" id="MEA5392584.1"/>
    </source>
</evidence>
<keyword evidence="1" id="KW-0694">RNA-binding</keyword>
<protein>
    <submittedName>
        <fullName evidence="3">RNA-binding S4 domain-containing protein</fullName>
    </submittedName>
</protein>
<comment type="caution">
    <text evidence="3">The sequence shown here is derived from an EMBL/GenBank/DDBJ whole genome shotgun (WGS) entry which is preliminary data.</text>
</comment>
<dbReference type="SUPFAM" id="SSF55174">
    <property type="entry name" value="Alpha-L RNA-binding motif"/>
    <property type="match status" value="1"/>
</dbReference>